<evidence type="ECO:0000313" key="4">
    <source>
        <dbReference type="EMBL" id="CAE7632186.1"/>
    </source>
</evidence>
<evidence type="ECO:0000256" key="3">
    <source>
        <dbReference type="PROSITE-ProRule" id="PRU00023"/>
    </source>
</evidence>
<gene>
    <name evidence="4" type="ORF">SPIL2461_LOCUS16600</name>
</gene>
<dbReference type="SMART" id="SM00248">
    <property type="entry name" value="ANK"/>
    <property type="match status" value="6"/>
</dbReference>
<dbReference type="AlphaFoldDB" id="A0A812VH98"/>
<evidence type="ECO:0000313" key="5">
    <source>
        <dbReference type="Proteomes" id="UP000649617"/>
    </source>
</evidence>
<dbReference type="InterPro" id="IPR002110">
    <property type="entry name" value="Ankyrin_rpt"/>
</dbReference>
<dbReference type="PANTHER" id="PTHR24166">
    <property type="entry name" value="ROLLING PEBBLES, ISOFORM B"/>
    <property type="match status" value="1"/>
</dbReference>
<keyword evidence="1" id="KW-0677">Repeat</keyword>
<dbReference type="Pfam" id="PF12796">
    <property type="entry name" value="Ank_2"/>
    <property type="match status" value="1"/>
</dbReference>
<dbReference type="SUPFAM" id="SSF48403">
    <property type="entry name" value="Ankyrin repeat"/>
    <property type="match status" value="1"/>
</dbReference>
<accession>A0A812VH98</accession>
<reference evidence="4" key="1">
    <citation type="submission" date="2021-02" db="EMBL/GenBank/DDBJ databases">
        <authorList>
            <person name="Dougan E. K."/>
            <person name="Rhodes N."/>
            <person name="Thang M."/>
            <person name="Chan C."/>
        </authorList>
    </citation>
    <scope>NUCLEOTIDE SEQUENCE</scope>
</reference>
<dbReference type="Pfam" id="PF00023">
    <property type="entry name" value="Ank"/>
    <property type="match status" value="1"/>
</dbReference>
<dbReference type="EMBL" id="CAJNIZ010042687">
    <property type="protein sequence ID" value="CAE7632186.1"/>
    <property type="molecule type" value="Genomic_DNA"/>
</dbReference>
<keyword evidence="2 3" id="KW-0040">ANK repeat</keyword>
<dbReference type="PANTHER" id="PTHR24166:SF48">
    <property type="entry name" value="PROTEIN VAPYRIN"/>
    <property type="match status" value="1"/>
</dbReference>
<evidence type="ECO:0000256" key="1">
    <source>
        <dbReference type="ARBA" id="ARBA00022737"/>
    </source>
</evidence>
<organism evidence="4 5">
    <name type="scientific">Symbiodinium pilosum</name>
    <name type="common">Dinoflagellate</name>
    <dbReference type="NCBI Taxonomy" id="2952"/>
    <lineage>
        <taxon>Eukaryota</taxon>
        <taxon>Sar</taxon>
        <taxon>Alveolata</taxon>
        <taxon>Dinophyceae</taxon>
        <taxon>Suessiales</taxon>
        <taxon>Symbiodiniaceae</taxon>
        <taxon>Symbiodinium</taxon>
    </lineage>
</organism>
<sequence length="264" mass="28289">MAAEAGHMAIIKELVEGAVGTTGVDLDPALLAAAGKHNRQVVAWLLRARAEPRLQNTRGAGALVLAAEKGDLEEVRLLLDGRAQPDLRDRNGKDALIHMIESNNCSPEIVRDLISRRASATTTDRFGSSAVREAAKRGVLGVVEVLLDGRADPNNMDSRFGVTALMRAAECGLSGPAFSVSQGPDEFLEVAEALLAAHADVNHQDFQGRSALMQAGFVERDDIVELLLGARADVHLQDKWGDTALSQAQDSNITTILEGLKQWE</sequence>
<evidence type="ECO:0000256" key="2">
    <source>
        <dbReference type="ARBA" id="ARBA00023043"/>
    </source>
</evidence>
<keyword evidence="5" id="KW-1185">Reference proteome</keyword>
<feature type="repeat" description="ANK" evidence="3">
    <location>
        <begin position="58"/>
        <end position="90"/>
    </location>
</feature>
<dbReference type="InterPro" id="IPR036770">
    <property type="entry name" value="Ankyrin_rpt-contain_sf"/>
</dbReference>
<dbReference type="InterPro" id="IPR050889">
    <property type="entry name" value="Dendritic_Spine_Reg/Scaffold"/>
</dbReference>
<proteinExistence type="predicted"/>
<dbReference type="Gene3D" id="1.25.40.20">
    <property type="entry name" value="Ankyrin repeat-containing domain"/>
    <property type="match status" value="1"/>
</dbReference>
<dbReference type="PROSITE" id="PS50088">
    <property type="entry name" value="ANK_REPEAT"/>
    <property type="match status" value="3"/>
</dbReference>
<comment type="caution">
    <text evidence="4">The sequence shown here is derived from an EMBL/GenBank/DDBJ whole genome shotgun (WGS) entry which is preliminary data.</text>
</comment>
<feature type="repeat" description="ANK" evidence="3">
    <location>
        <begin position="207"/>
        <end position="239"/>
    </location>
</feature>
<name>A0A812VH98_SYMPI</name>
<feature type="repeat" description="ANK" evidence="3">
    <location>
        <begin position="126"/>
        <end position="158"/>
    </location>
</feature>
<dbReference type="OrthoDB" id="542841at2759"/>
<protein>
    <submittedName>
        <fullName evidence="4">Uncharacterized protein</fullName>
    </submittedName>
</protein>
<dbReference type="Proteomes" id="UP000649617">
    <property type="component" value="Unassembled WGS sequence"/>
</dbReference>